<dbReference type="GO" id="GO:0005975">
    <property type="term" value="P:carbohydrate metabolic process"/>
    <property type="evidence" value="ECO:0007669"/>
    <property type="project" value="InterPro"/>
</dbReference>
<gene>
    <name evidence="2" type="ORF">IAC07_05675</name>
</gene>
<dbReference type="InterPro" id="IPR013728">
    <property type="entry name" value="BT_3987-like_N"/>
</dbReference>
<sequence length="484" mass="53143">MKMKIRHISDLKYIAGGIPALAAGVLLVLSAGFSSCSEQIEIEGNLDASSIENATAVHGFLNVLDNPRLKVTEVRTEPVTLQLQAALTNKYDGIAYFTIEAAVDDDLVAQYNTQHGTDFPVLPAANVTIEDNGKIAIAPGDKVSYTFNMTVSPEDLAEGTYVLPVRTVSQTGDVTVTEKDAVKYLLFSMLGELPSTAKSSGIISIAYIEVNGFNPLNAGEWTLASSGTQFFDIVNIFAANIKFDEATGRVYLSFNPNVQAILDNRDKYIKPLQDKGMKVCLTILPDHDGVGFANLTDKDIRAFASELKATVDTYGLDGIDFDDEYAEYSTHNRPGFVDPSSIPFGKLCYEVKRLMPDKLCTVYFIGSATEGFLTDVEGMEPGDFIDYAYYAQYGSWSIAYTTIKGMDKSQWGPYSWDMNDYGEEWMMTDQVRSGGYGVQVCYDLRSVDDPNVSAGKYEYTLGIISQDIYGEGIVHSGINHAKDW</sequence>
<proteinExistence type="predicted"/>
<dbReference type="InterPro" id="IPR001579">
    <property type="entry name" value="Glyco_hydro_18_chit_AS"/>
</dbReference>
<dbReference type="Pfam" id="PF08522">
    <property type="entry name" value="BT_3987-like_N"/>
    <property type="match status" value="1"/>
</dbReference>
<evidence type="ECO:0000313" key="3">
    <source>
        <dbReference type="Proteomes" id="UP000771749"/>
    </source>
</evidence>
<dbReference type="PROSITE" id="PS01095">
    <property type="entry name" value="GH18_1"/>
    <property type="match status" value="1"/>
</dbReference>
<comment type="caution">
    <text evidence="2">The sequence shown here is derived from an EMBL/GenBank/DDBJ whole genome shotgun (WGS) entry which is preliminary data.</text>
</comment>
<dbReference type="Proteomes" id="UP000771749">
    <property type="component" value="Unassembled WGS sequence"/>
</dbReference>
<dbReference type="AlphaFoldDB" id="A0A940DN52"/>
<dbReference type="SUPFAM" id="SSF51445">
    <property type="entry name" value="(Trans)glycosidases"/>
    <property type="match status" value="1"/>
</dbReference>
<evidence type="ECO:0000313" key="2">
    <source>
        <dbReference type="EMBL" id="MBO8454196.1"/>
    </source>
</evidence>
<dbReference type="Gene3D" id="3.20.20.80">
    <property type="entry name" value="Glycosidases"/>
    <property type="match status" value="1"/>
</dbReference>
<reference evidence="2" key="1">
    <citation type="submission" date="2020-10" db="EMBL/GenBank/DDBJ databases">
        <authorList>
            <person name="Gilroy R."/>
        </authorList>
    </citation>
    <scope>NUCLEOTIDE SEQUENCE</scope>
    <source>
        <strain evidence="2">F1-3629</strain>
    </source>
</reference>
<dbReference type="GO" id="GO:0004553">
    <property type="term" value="F:hydrolase activity, hydrolyzing O-glycosyl compounds"/>
    <property type="evidence" value="ECO:0007669"/>
    <property type="project" value="InterPro"/>
</dbReference>
<name>A0A940DN52_9BACT</name>
<feature type="domain" description="BT-3987-like N-terminal" evidence="1">
    <location>
        <begin position="75"/>
        <end position="173"/>
    </location>
</feature>
<dbReference type="InterPro" id="IPR017853">
    <property type="entry name" value="GH"/>
</dbReference>
<dbReference type="EMBL" id="JADIMJ010000084">
    <property type="protein sequence ID" value="MBO8454196.1"/>
    <property type="molecule type" value="Genomic_DNA"/>
</dbReference>
<dbReference type="Gene3D" id="2.60.40.1740">
    <property type="entry name" value="hypothetical protein (bacova_03559)"/>
    <property type="match status" value="1"/>
</dbReference>
<protein>
    <submittedName>
        <fullName evidence="2">DUF1735 domain-containing protein</fullName>
    </submittedName>
</protein>
<evidence type="ECO:0000259" key="1">
    <source>
        <dbReference type="Pfam" id="PF08522"/>
    </source>
</evidence>
<organism evidence="2 3">
    <name type="scientific">Candidatus Cryptobacteroides gallistercoris</name>
    <dbReference type="NCBI Taxonomy" id="2840765"/>
    <lineage>
        <taxon>Bacteria</taxon>
        <taxon>Pseudomonadati</taxon>
        <taxon>Bacteroidota</taxon>
        <taxon>Bacteroidia</taxon>
        <taxon>Bacteroidales</taxon>
        <taxon>Candidatus Cryptobacteroides</taxon>
    </lineage>
</organism>
<reference evidence="2" key="2">
    <citation type="journal article" date="2021" name="PeerJ">
        <title>Extensive microbial diversity within the chicken gut microbiome revealed by metagenomics and culture.</title>
        <authorList>
            <person name="Gilroy R."/>
            <person name="Ravi A."/>
            <person name="Getino M."/>
            <person name="Pursley I."/>
            <person name="Horton D.L."/>
            <person name="Alikhan N.F."/>
            <person name="Baker D."/>
            <person name="Gharbi K."/>
            <person name="Hall N."/>
            <person name="Watson M."/>
            <person name="Adriaenssens E.M."/>
            <person name="Foster-Nyarko E."/>
            <person name="Jarju S."/>
            <person name="Secka A."/>
            <person name="Antonio M."/>
            <person name="Oren A."/>
            <person name="Chaudhuri R.R."/>
            <person name="La Ragione R."/>
            <person name="Hildebrand F."/>
            <person name="Pallen M.J."/>
        </authorList>
    </citation>
    <scope>NUCLEOTIDE SEQUENCE</scope>
    <source>
        <strain evidence="2">F1-3629</strain>
    </source>
</reference>
<accession>A0A940DN52</accession>